<dbReference type="RefSeq" id="WP_015332761.1">
    <property type="nucleotide sequence ID" value="NC_020054.1"/>
</dbReference>
<dbReference type="EMBL" id="HE796683">
    <property type="protein sequence ID" value="CCH01662.1"/>
    <property type="molecule type" value="Genomic_DNA"/>
</dbReference>
<dbReference type="Proteomes" id="UP000011058">
    <property type="component" value="Chromosome"/>
</dbReference>
<dbReference type="HOGENOM" id="CLU_2179946_0_0_10"/>
<reference evidence="1 2" key="1">
    <citation type="journal article" date="2012" name="J. Bacteriol.">
        <title>Genome Sequence of Fibrella aestuarina BUZ 2T, a Filamentous Marine Bacterium.</title>
        <authorList>
            <person name="Filippini M."/>
            <person name="Qi W."/>
            <person name="Blom J."/>
            <person name="Goesmann A."/>
            <person name="Smits T.H."/>
            <person name="Bagheri H.C."/>
        </authorList>
    </citation>
    <scope>NUCLEOTIDE SEQUENCE [LARGE SCALE GENOMIC DNA]</scope>
    <source>
        <strain evidence="2">BUZ 2T</strain>
    </source>
</reference>
<organism evidence="1 2">
    <name type="scientific">Fibrella aestuarina BUZ 2</name>
    <dbReference type="NCBI Taxonomy" id="1166018"/>
    <lineage>
        <taxon>Bacteria</taxon>
        <taxon>Pseudomonadati</taxon>
        <taxon>Bacteroidota</taxon>
        <taxon>Cytophagia</taxon>
        <taxon>Cytophagales</taxon>
        <taxon>Spirosomataceae</taxon>
        <taxon>Fibrella</taxon>
    </lineage>
</organism>
<evidence type="ECO:0000313" key="2">
    <source>
        <dbReference type="Proteomes" id="UP000011058"/>
    </source>
</evidence>
<dbReference type="STRING" id="1166018.FAES_3655"/>
<dbReference type="KEGG" id="fae:FAES_3655"/>
<name>I0KC09_9BACT</name>
<gene>
    <name evidence="1" type="ORF">FAES_3655</name>
</gene>
<accession>I0KC09</accession>
<protein>
    <submittedName>
        <fullName evidence="1">Uncharacterized protein</fullName>
    </submittedName>
</protein>
<evidence type="ECO:0000313" key="1">
    <source>
        <dbReference type="EMBL" id="CCH01662.1"/>
    </source>
</evidence>
<dbReference type="AlphaFoldDB" id="I0KC09"/>
<keyword evidence="2" id="KW-1185">Reference proteome</keyword>
<proteinExistence type="predicted"/>
<sequence>MVTLFPVTLNLYPDEYAALGQYCQHFASVMLNGYPAPKHMPMDYMLLADLYGRLFTYSRTEAWRKRRHDKRYTLRLSIFYVRLLHKSLQGHTITEPQQRVLSQLDQLLK</sequence>